<reference evidence="8 9" key="1">
    <citation type="submission" date="2023-01" db="EMBL/GenBank/DDBJ databases">
        <authorList>
            <person name="Lee S.H."/>
            <person name="Jung H.S."/>
            <person name="Yun J.U."/>
        </authorList>
    </citation>
    <scope>NUCLEOTIDE SEQUENCE [LARGE SCALE GENOMIC DNA]</scope>
    <source>
        <strain evidence="8 9">CBA3646</strain>
    </source>
</reference>
<keyword evidence="6" id="KW-0472">Membrane</keyword>
<dbReference type="SMART" id="SM00900">
    <property type="entry name" value="FMN_bind"/>
    <property type="match status" value="1"/>
</dbReference>
<dbReference type="Pfam" id="PF04205">
    <property type="entry name" value="FMN_bind"/>
    <property type="match status" value="1"/>
</dbReference>
<evidence type="ECO:0000256" key="1">
    <source>
        <dbReference type="ARBA" id="ARBA00022448"/>
    </source>
</evidence>
<dbReference type="HAMAP" id="MF_00479">
    <property type="entry name" value="RsxG_RnfG"/>
    <property type="match status" value="1"/>
</dbReference>
<keyword evidence="6" id="KW-0812">Transmembrane</keyword>
<keyword evidence="5 6" id="KW-0249">Electron transport</keyword>
<comment type="subunit">
    <text evidence="6">The complex is composed of six subunits: RnfA, RnfB, RnfC, RnfD, RnfE and RnfG.</text>
</comment>
<dbReference type="EC" id="7.-.-.-" evidence="6"/>
<gene>
    <name evidence="6" type="primary">rnfG</name>
    <name evidence="8" type="ORF">O6R05_03150</name>
</gene>
<feature type="modified residue" description="FMN phosphoryl threonine" evidence="6">
    <location>
        <position position="170"/>
    </location>
</feature>
<comment type="function">
    <text evidence="6">Part of a membrane-bound complex that couples electron transfer with translocation of ions across the membrane.</text>
</comment>
<dbReference type="Proteomes" id="UP001210339">
    <property type="component" value="Chromosome"/>
</dbReference>
<evidence type="ECO:0000256" key="3">
    <source>
        <dbReference type="ARBA" id="ARBA00022630"/>
    </source>
</evidence>
<evidence type="ECO:0000256" key="4">
    <source>
        <dbReference type="ARBA" id="ARBA00022643"/>
    </source>
</evidence>
<dbReference type="InterPro" id="IPR010209">
    <property type="entry name" value="Ion_transpt_RnfG/RsxG"/>
</dbReference>
<keyword evidence="3 6" id="KW-0285">Flavoprotein</keyword>
<evidence type="ECO:0000259" key="7">
    <source>
        <dbReference type="SMART" id="SM00900"/>
    </source>
</evidence>
<feature type="domain" description="FMN-binding" evidence="7">
    <location>
        <begin position="97"/>
        <end position="187"/>
    </location>
</feature>
<organism evidence="8 9">
    <name type="scientific">Peptoniphilus equinus</name>
    <dbReference type="NCBI Taxonomy" id="3016343"/>
    <lineage>
        <taxon>Bacteria</taxon>
        <taxon>Bacillati</taxon>
        <taxon>Bacillota</taxon>
        <taxon>Tissierellia</taxon>
        <taxon>Tissierellales</taxon>
        <taxon>Peptoniphilaceae</taxon>
        <taxon>Peptoniphilus</taxon>
    </lineage>
</organism>
<keyword evidence="2 6" id="KW-0597">Phosphoprotein</keyword>
<dbReference type="RefSeq" id="WP_271192082.1">
    <property type="nucleotide sequence ID" value="NZ_CP115667.1"/>
</dbReference>
<dbReference type="PANTHER" id="PTHR36118">
    <property type="entry name" value="ION-TRANSLOCATING OXIDOREDUCTASE COMPLEX SUBUNIT G"/>
    <property type="match status" value="1"/>
</dbReference>
<keyword evidence="6" id="KW-1133">Transmembrane helix</keyword>
<dbReference type="PANTHER" id="PTHR36118:SF1">
    <property type="entry name" value="ION-TRANSLOCATING OXIDOREDUCTASE COMPLEX SUBUNIT G"/>
    <property type="match status" value="1"/>
</dbReference>
<evidence type="ECO:0000256" key="6">
    <source>
        <dbReference type="HAMAP-Rule" id="MF_00479"/>
    </source>
</evidence>
<evidence type="ECO:0000313" key="9">
    <source>
        <dbReference type="Proteomes" id="UP001210339"/>
    </source>
</evidence>
<keyword evidence="6" id="KW-1278">Translocase</keyword>
<keyword evidence="1 6" id="KW-0813">Transport</keyword>
<keyword evidence="9" id="KW-1185">Reference proteome</keyword>
<evidence type="ECO:0000313" key="8">
    <source>
        <dbReference type="EMBL" id="WBW50557.1"/>
    </source>
</evidence>
<name>A0ABY7QUU0_9FIRM</name>
<comment type="cofactor">
    <cofactor evidence="6">
        <name>FMN</name>
        <dbReference type="ChEBI" id="CHEBI:58210"/>
    </cofactor>
</comment>
<keyword evidence="4 6" id="KW-0288">FMN</keyword>
<comment type="similarity">
    <text evidence="6">Belongs to the RnfG family.</text>
</comment>
<dbReference type="PIRSF" id="PIRSF006091">
    <property type="entry name" value="E_trnsport_RnfG"/>
    <property type="match status" value="1"/>
</dbReference>
<dbReference type="EMBL" id="CP115667">
    <property type="protein sequence ID" value="WBW50557.1"/>
    <property type="molecule type" value="Genomic_DNA"/>
</dbReference>
<proteinExistence type="inferred from homology"/>
<protein>
    <recommendedName>
        <fullName evidence="6">Ion-translocating oxidoreductase complex subunit G</fullName>
        <ecNumber evidence="6">7.-.-.-</ecNumber>
    </recommendedName>
    <alternativeName>
        <fullName evidence="6">Rnf electron transport complex subunit G</fullName>
    </alternativeName>
</protein>
<evidence type="ECO:0000256" key="2">
    <source>
        <dbReference type="ARBA" id="ARBA00022553"/>
    </source>
</evidence>
<keyword evidence="6" id="KW-1003">Cell membrane</keyword>
<evidence type="ECO:0000256" key="5">
    <source>
        <dbReference type="ARBA" id="ARBA00022982"/>
    </source>
</evidence>
<sequence>MKEPIKFGLILLMFCAISAGLLAFVNGQTADVIAKAQLQATLDSYETIFGDEADGFEVYDETKLAALQATYPEVDAVFVATKGGQPIGYGINFIAGGYGGNMTNAIGIKREGDQILGFRNIVNAETKGFGTQIQDEPYYTSYEGKSAAGELTISTNPQAETEILQISGATVTSKGVARGVNIALQAYNNVLKSE</sequence>
<comment type="subcellular location">
    <subcellularLocation>
        <location evidence="6">Cell membrane</location>
        <topology evidence="6">Single-pass membrane protein</topology>
    </subcellularLocation>
</comment>
<accession>A0ABY7QUU0</accession>
<dbReference type="InterPro" id="IPR007329">
    <property type="entry name" value="FMN-bd"/>
</dbReference>